<evidence type="ECO:0000259" key="1">
    <source>
        <dbReference type="Pfam" id="PF02272"/>
    </source>
</evidence>
<evidence type="ECO:0000313" key="3">
    <source>
        <dbReference type="Proteomes" id="UP000177785"/>
    </source>
</evidence>
<name>A0A1G2G704_9BACT</name>
<dbReference type="SUPFAM" id="SSF64182">
    <property type="entry name" value="DHH phosphoesterases"/>
    <property type="match status" value="1"/>
</dbReference>
<dbReference type="Gene3D" id="3.10.310.30">
    <property type="match status" value="1"/>
</dbReference>
<dbReference type="GO" id="GO:0003676">
    <property type="term" value="F:nucleic acid binding"/>
    <property type="evidence" value="ECO:0007669"/>
    <property type="project" value="InterPro"/>
</dbReference>
<dbReference type="InterPro" id="IPR038763">
    <property type="entry name" value="DHH_sf"/>
</dbReference>
<sequence>MATLPRIAILYHAECSDGFGAAYAAWKKFGARALYIPVPPNNAVLPALAQGKEVYTLDYSFPPAIIPAVLKKVESLTIIDHHISNKEAVLLATEHVFDLKHSGAMLTWSHFHPGKAIPRLLRHIEDSDLWKFVLPYTRELQAVISLLPQDFHVWKKLERDVESSTHRKILVRDGALLLKQKAVQVERALQNAEDVMFAGYKCRMVNSAVHASEIGNALCKAGSPIGIIWSRRGKSVIVSLRSLGDVDVSQIAMKYGGGGHRAAAGFSWEQKYFLRFRRQKR</sequence>
<feature type="domain" description="DHHA1" evidence="1">
    <location>
        <begin position="210"/>
        <end position="269"/>
    </location>
</feature>
<reference evidence="2 3" key="1">
    <citation type="journal article" date="2016" name="Nat. Commun.">
        <title>Thousands of microbial genomes shed light on interconnected biogeochemical processes in an aquifer system.</title>
        <authorList>
            <person name="Anantharaman K."/>
            <person name="Brown C.T."/>
            <person name="Hug L.A."/>
            <person name="Sharon I."/>
            <person name="Castelle C.J."/>
            <person name="Probst A.J."/>
            <person name="Thomas B.C."/>
            <person name="Singh A."/>
            <person name="Wilkins M.J."/>
            <person name="Karaoz U."/>
            <person name="Brodie E.L."/>
            <person name="Williams K.H."/>
            <person name="Hubbard S.S."/>
            <person name="Banfield J.F."/>
        </authorList>
    </citation>
    <scope>NUCLEOTIDE SEQUENCE [LARGE SCALE GENOMIC DNA]</scope>
</reference>
<dbReference type="STRING" id="1802115.A2756_03060"/>
<dbReference type="AlphaFoldDB" id="A0A1G2G704"/>
<dbReference type="InterPro" id="IPR003156">
    <property type="entry name" value="DHHA1_dom"/>
</dbReference>
<gene>
    <name evidence="2" type="ORF">A2756_03060</name>
</gene>
<proteinExistence type="predicted"/>
<dbReference type="EMBL" id="MHNL01000005">
    <property type="protein sequence ID" value="OGZ45862.1"/>
    <property type="molecule type" value="Genomic_DNA"/>
</dbReference>
<comment type="caution">
    <text evidence="2">The sequence shown here is derived from an EMBL/GenBank/DDBJ whole genome shotgun (WGS) entry which is preliminary data.</text>
</comment>
<evidence type="ECO:0000313" key="2">
    <source>
        <dbReference type="EMBL" id="OGZ45862.1"/>
    </source>
</evidence>
<organism evidence="2 3">
    <name type="scientific">Candidatus Ryanbacteria bacterium RIFCSPHIGHO2_01_FULL_48_27</name>
    <dbReference type="NCBI Taxonomy" id="1802115"/>
    <lineage>
        <taxon>Bacteria</taxon>
        <taxon>Candidatus Ryaniibacteriota</taxon>
    </lineage>
</organism>
<dbReference type="Proteomes" id="UP000177785">
    <property type="component" value="Unassembled WGS sequence"/>
</dbReference>
<dbReference type="PANTHER" id="PTHR46922">
    <property type="entry name" value="DHHA1 DOMAIN PROTEIN"/>
    <property type="match status" value="1"/>
</dbReference>
<accession>A0A1G2G704</accession>
<dbReference type="PANTHER" id="PTHR46922:SF4">
    <property type="entry name" value="DHHA1 DOMAIN PROTEIN"/>
    <property type="match status" value="1"/>
</dbReference>
<dbReference type="Pfam" id="PF02272">
    <property type="entry name" value="DHHA1"/>
    <property type="match status" value="1"/>
</dbReference>
<protein>
    <recommendedName>
        <fullName evidence="1">DHHA1 domain-containing protein</fullName>
    </recommendedName>
</protein>